<protein>
    <submittedName>
        <fullName evidence="1">Uncharacterized protein</fullName>
    </submittedName>
</protein>
<comment type="caution">
    <text evidence="1">The sequence shown here is derived from an EMBL/GenBank/DDBJ whole genome shotgun (WGS) entry which is preliminary data.</text>
</comment>
<dbReference type="Proteomes" id="UP001054837">
    <property type="component" value="Unassembled WGS sequence"/>
</dbReference>
<reference evidence="1 2" key="1">
    <citation type="submission" date="2021-06" db="EMBL/GenBank/DDBJ databases">
        <title>Caerostris darwini draft genome.</title>
        <authorList>
            <person name="Kono N."/>
            <person name="Arakawa K."/>
        </authorList>
    </citation>
    <scope>NUCLEOTIDE SEQUENCE [LARGE SCALE GENOMIC DNA]</scope>
</reference>
<proteinExistence type="predicted"/>
<accession>A0AAV4WMM3</accession>
<keyword evidence="2" id="KW-1185">Reference proteome</keyword>
<name>A0AAV4WMM3_9ARAC</name>
<evidence type="ECO:0000313" key="2">
    <source>
        <dbReference type="Proteomes" id="UP001054837"/>
    </source>
</evidence>
<dbReference type="EMBL" id="BPLQ01014851">
    <property type="protein sequence ID" value="GIY83771.1"/>
    <property type="molecule type" value="Genomic_DNA"/>
</dbReference>
<sequence>MTTEVPLIVGGERFWVHFLPNATLTRKSGLMGEFSTCDLHPRVSITSTGGGRGYVSSVLGSVQDTKGNVCMRLGTFTLAVLLGCTE</sequence>
<dbReference type="AlphaFoldDB" id="A0AAV4WMM3"/>
<organism evidence="1 2">
    <name type="scientific">Caerostris darwini</name>
    <dbReference type="NCBI Taxonomy" id="1538125"/>
    <lineage>
        <taxon>Eukaryota</taxon>
        <taxon>Metazoa</taxon>
        <taxon>Ecdysozoa</taxon>
        <taxon>Arthropoda</taxon>
        <taxon>Chelicerata</taxon>
        <taxon>Arachnida</taxon>
        <taxon>Araneae</taxon>
        <taxon>Araneomorphae</taxon>
        <taxon>Entelegynae</taxon>
        <taxon>Araneoidea</taxon>
        <taxon>Araneidae</taxon>
        <taxon>Caerostris</taxon>
    </lineage>
</organism>
<evidence type="ECO:0000313" key="1">
    <source>
        <dbReference type="EMBL" id="GIY83771.1"/>
    </source>
</evidence>
<gene>
    <name evidence="1" type="ORF">CDAR_466041</name>
</gene>